<dbReference type="InterPro" id="IPR000286">
    <property type="entry name" value="HDACs"/>
</dbReference>
<dbReference type="InterPro" id="IPR037138">
    <property type="entry name" value="His_deacetylse_dom_sf"/>
</dbReference>
<comment type="cofactor">
    <cofactor evidence="1">
        <name>Zn(2+)</name>
        <dbReference type="ChEBI" id="CHEBI:29105"/>
    </cofactor>
</comment>
<evidence type="ECO:0000256" key="4">
    <source>
        <dbReference type="ARBA" id="ARBA00022801"/>
    </source>
</evidence>
<comment type="similarity">
    <text evidence="2">Belongs to the histone deacetylase family.</text>
</comment>
<dbReference type="RefSeq" id="WP_117396698.1">
    <property type="nucleotide sequence ID" value="NZ_CP021330.1"/>
</dbReference>
<proteinExistence type="inferred from homology"/>
<dbReference type="KEGG" id="mmyr:MXMO3_00745"/>
<dbReference type="Pfam" id="PF00850">
    <property type="entry name" value="Hist_deacetyl"/>
    <property type="match status" value="1"/>
</dbReference>
<gene>
    <name evidence="7" type="ORF">MXMO3_00745</name>
</gene>
<sequence>MQLFFSPTQLDHDPKKEISDGKLVDAVEVPKRAEMIFDALMKLPQIEHKPQQDFGLAPIAQVHDRAYIDFLAAFGALWAEAGRSGEGFPFVWPGRDFRTDRVPNHLDGKLGHYSFDAGTPLTDKTFGAAYASAQSALNGASALLQGDQASFALCRPPGHHAGKDYYGGYCFFNNAAIAAQYFRDQGAQRVSIFDVDYHHGNGTQSIFYDRADVQFLSVHADPMDEYPYFLGHADEKGVGQGHGHNFNYPLPLGTTADALMAAIEAGLAEINSFAPDYLVISLGVDFFEGDPISQFKLTYADMPAIGTLLKTANVPTLFVMEGGYAVDDLGRNVAALIDGFLAG</sequence>
<dbReference type="PANTHER" id="PTHR10625:SF17">
    <property type="entry name" value="HISTONE DEACETYLASE 8"/>
    <property type="match status" value="1"/>
</dbReference>
<dbReference type="InterPro" id="IPR023696">
    <property type="entry name" value="Ureohydrolase_dom_sf"/>
</dbReference>
<evidence type="ECO:0000256" key="5">
    <source>
        <dbReference type="ARBA" id="ARBA00022833"/>
    </source>
</evidence>
<evidence type="ECO:0000256" key="2">
    <source>
        <dbReference type="ARBA" id="ARBA00005947"/>
    </source>
</evidence>
<keyword evidence="8" id="KW-1185">Reference proteome</keyword>
<evidence type="ECO:0000256" key="1">
    <source>
        <dbReference type="ARBA" id="ARBA00001947"/>
    </source>
</evidence>
<dbReference type="PRINTS" id="PR01270">
    <property type="entry name" value="HDASUPER"/>
</dbReference>
<evidence type="ECO:0000256" key="3">
    <source>
        <dbReference type="ARBA" id="ARBA00022723"/>
    </source>
</evidence>
<evidence type="ECO:0000259" key="6">
    <source>
        <dbReference type="Pfam" id="PF00850"/>
    </source>
</evidence>
<accession>A0A2R4MB61</accession>
<dbReference type="CDD" id="cd10001">
    <property type="entry name" value="HDAC_classII_APAH"/>
    <property type="match status" value="1"/>
</dbReference>
<keyword evidence="3" id="KW-0479">Metal-binding</keyword>
<dbReference type="STRING" id="1122213.GCA_000423365_02053"/>
<dbReference type="GO" id="GO:0040029">
    <property type="term" value="P:epigenetic regulation of gene expression"/>
    <property type="evidence" value="ECO:0007669"/>
    <property type="project" value="TreeGrafter"/>
</dbReference>
<organism evidence="7 8">
    <name type="scientific">Maritalea myrionectae</name>
    <dbReference type="NCBI Taxonomy" id="454601"/>
    <lineage>
        <taxon>Bacteria</taxon>
        <taxon>Pseudomonadati</taxon>
        <taxon>Pseudomonadota</taxon>
        <taxon>Alphaproteobacteria</taxon>
        <taxon>Hyphomicrobiales</taxon>
        <taxon>Devosiaceae</taxon>
        <taxon>Maritalea</taxon>
    </lineage>
</organism>
<dbReference type="Proteomes" id="UP000258927">
    <property type="component" value="Chromosome"/>
</dbReference>
<evidence type="ECO:0000313" key="7">
    <source>
        <dbReference type="EMBL" id="AVX03277.1"/>
    </source>
</evidence>
<feature type="domain" description="Histone deacetylase" evidence="6">
    <location>
        <begin position="27"/>
        <end position="338"/>
    </location>
</feature>
<dbReference type="GO" id="GO:0004407">
    <property type="term" value="F:histone deacetylase activity"/>
    <property type="evidence" value="ECO:0007669"/>
    <property type="project" value="TreeGrafter"/>
</dbReference>
<evidence type="ECO:0000313" key="8">
    <source>
        <dbReference type="Proteomes" id="UP000258927"/>
    </source>
</evidence>
<dbReference type="GO" id="GO:0046872">
    <property type="term" value="F:metal ion binding"/>
    <property type="evidence" value="ECO:0007669"/>
    <property type="project" value="UniProtKB-KW"/>
</dbReference>
<name>A0A2R4MB61_9HYPH</name>
<dbReference type="Gene3D" id="3.40.800.20">
    <property type="entry name" value="Histone deacetylase domain"/>
    <property type="match status" value="1"/>
</dbReference>
<dbReference type="AlphaFoldDB" id="A0A2R4MB61"/>
<dbReference type="PANTHER" id="PTHR10625">
    <property type="entry name" value="HISTONE DEACETYLASE HDAC1-RELATED"/>
    <property type="match status" value="1"/>
</dbReference>
<dbReference type="GO" id="GO:0016787">
    <property type="term" value="F:hydrolase activity"/>
    <property type="evidence" value="ECO:0007669"/>
    <property type="project" value="UniProtKB-KW"/>
</dbReference>
<keyword evidence="4" id="KW-0378">Hydrolase</keyword>
<dbReference type="InterPro" id="IPR023801">
    <property type="entry name" value="His_deacetylse_dom"/>
</dbReference>
<protein>
    <submittedName>
        <fullName evidence="7">Histone deacetylase</fullName>
    </submittedName>
</protein>
<dbReference type="EMBL" id="CP021330">
    <property type="protein sequence ID" value="AVX03277.1"/>
    <property type="molecule type" value="Genomic_DNA"/>
</dbReference>
<keyword evidence="5" id="KW-0862">Zinc</keyword>
<dbReference type="SUPFAM" id="SSF52768">
    <property type="entry name" value="Arginase/deacetylase"/>
    <property type="match status" value="1"/>
</dbReference>
<reference evidence="7 8" key="1">
    <citation type="submission" date="2017-05" db="EMBL/GenBank/DDBJ databases">
        <title>Genome Analysis of Maritalea myrionectae HL2708#5.</title>
        <authorList>
            <consortium name="Cotde Inc.-PKNU"/>
            <person name="Jang D."/>
            <person name="Oh H.-M."/>
        </authorList>
    </citation>
    <scope>NUCLEOTIDE SEQUENCE [LARGE SCALE GENOMIC DNA]</scope>
    <source>
        <strain evidence="7 8">HL2708#5</strain>
    </source>
</reference>